<dbReference type="InterPro" id="IPR029016">
    <property type="entry name" value="GAF-like_dom_sf"/>
</dbReference>
<dbReference type="InterPro" id="IPR035965">
    <property type="entry name" value="PAS-like_dom_sf"/>
</dbReference>
<proteinExistence type="predicted"/>
<dbReference type="CDD" id="cd00082">
    <property type="entry name" value="HisKA"/>
    <property type="match status" value="1"/>
</dbReference>
<reference evidence="3 4" key="1">
    <citation type="submission" date="2015-12" db="EMBL/GenBank/DDBJ databases">
        <title>Genome sequence of Mucilaginibacter gotjawali.</title>
        <authorList>
            <person name="Lee J.S."/>
            <person name="Lee K.C."/>
            <person name="Kim K.K."/>
            <person name="Lee B.W."/>
        </authorList>
    </citation>
    <scope>NUCLEOTIDE SEQUENCE [LARGE SCALE GENOMIC DNA]</scope>
    <source>
        <strain evidence="3 4">SA3-7</strain>
    </source>
</reference>
<dbReference type="Pfam" id="PF01590">
    <property type="entry name" value="GAF"/>
    <property type="match status" value="1"/>
</dbReference>
<dbReference type="GO" id="GO:0000155">
    <property type="term" value="F:phosphorelay sensor kinase activity"/>
    <property type="evidence" value="ECO:0007669"/>
    <property type="project" value="InterPro"/>
</dbReference>
<keyword evidence="4" id="KW-1185">Reference proteome</keyword>
<keyword evidence="3" id="KW-0808">Transferase</keyword>
<evidence type="ECO:0000313" key="4">
    <source>
        <dbReference type="Proteomes" id="UP000218263"/>
    </source>
</evidence>
<dbReference type="SUPFAM" id="SSF55785">
    <property type="entry name" value="PYP-like sensor domain (PAS domain)"/>
    <property type="match status" value="1"/>
</dbReference>
<dbReference type="PROSITE" id="PS50112">
    <property type="entry name" value="PAS"/>
    <property type="match status" value="1"/>
</dbReference>
<dbReference type="SUPFAM" id="SSF55781">
    <property type="entry name" value="GAF domain-like"/>
    <property type="match status" value="1"/>
</dbReference>
<evidence type="ECO:0000313" key="3">
    <source>
        <dbReference type="EMBL" id="BAU55336.1"/>
    </source>
</evidence>
<dbReference type="KEGG" id="mgot:MgSA37_03518"/>
<dbReference type="SMART" id="SM00065">
    <property type="entry name" value="GAF"/>
    <property type="match status" value="1"/>
</dbReference>
<dbReference type="PANTHER" id="PTHR43102">
    <property type="entry name" value="SLR1143 PROTEIN"/>
    <property type="match status" value="1"/>
</dbReference>
<dbReference type="InterPro" id="IPR000700">
    <property type="entry name" value="PAS-assoc_C"/>
</dbReference>
<comment type="catalytic activity">
    <reaction evidence="1">
        <text>ATP + protein L-histidine = ADP + protein N-phospho-L-histidine.</text>
        <dbReference type="EC" id="2.7.13.3"/>
    </reaction>
</comment>
<dbReference type="InterPro" id="IPR000014">
    <property type="entry name" value="PAS"/>
</dbReference>
<dbReference type="Gene3D" id="1.10.287.130">
    <property type="match status" value="1"/>
</dbReference>
<dbReference type="PANTHER" id="PTHR43102:SF2">
    <property type="entry name" value="GAF DOMAIN-CONTAINING PROTEIN"/>
    <property type="match status" value="1"/>
</dbReference>
<dbReference type="InterPro" id="IPR036097">
    <property type="entry name" value="HisK_dim/P_sf"/>
</dbReference>
<dbReference type="CDD" id="cd00130">
    <property type="entry name" value="PAS"/>
    <property type="match status" value="1"/>
</dbReference>
<dbReference type="Gene3D" id="3.30.450.40">
    <property type="match status" value="1"/>
</dbReference>
<dbReference type="InterPro" id="IPR003661">
    <property type="entry name" value="HisK_dim/P_dom"/>
</dbReference>
<evidence type="ECO:0000256" key="2">
    <source>
        <dbReference type="ARBA" id="ARBA00012438"/>
    </source>
</evidence>
<dbReference type="OrthoDB" id="741455at2"/>
<protein>
    <recommendedName>
        <fullName evidence="2">histidine kinase</fullName>
        <ecNumber evidence="2">2.7.13.3</ecNumber>
    </recommendedName>
</protein>
<dbReference type="AlphaFoldDB" id="A0A0X8X485"/>
<dbReference type="EC" id="2.7.13.3" evidence="2"/>
<name>A0A0X8X485_9SPHI</name>
<dbReference type="EMBL" id="AP017313">
    <property type="protein sequence ID" value="BAU55336.1"/>
    <property type="molecule type" value="Genomic_DNA"/>
</dbReference>
<dbReference type="Proteomes" id="UP000218263">
    <property type="component" value="Chromosome"/>
</dbReference>
<gene>
    <name evidence="3" type="ORF">MgSA37_03518</name>
</gene>
<dbReference type="RefSeq" id="WP_096353608.1">
    <property type="nucleotide sequence ID" value="NZ_AP017313.1"/>
</dbReference>
<evidence type="ECO:0000256" key="1">
    <source>
        <dbReference type="ARBA" id="ARBA00000085"/>
    </source>
</evidence>
<keyword evidence="3" id="KW-0418">Kinase</keyword>
<dbReference type="Gene3D" id="3.30.450.20">
    <property type="entry name" value="PAS domain"/>
    <property type="match status" value="1"/>
</dbReference>
<dbReference type="PROSITE" id="PS50113">
    <property type="entry name" value="PAC"/>
    <property type="match status" value="1"/>
</dbReference>
<dbReference type="NCBIfam" id="TIGR00229">
    <property type="entry name" value="sensory_box"/>
    <property type="match status" value="1"/>
</dbReference>
<organism evidence="3 4">
    <name type="scientific">Mucilaginibacter gotjawali</name>
    <dbReference type="NCBI Taxonomy" id="1550579"/>
    <lineage>
        <taxon>Bacteria</taxon>
        <taxon>Pseudomonadati</taxon>
        <taxon>Bacteroidota</taxon>
        <taxon>Sphingobacteriia</taxon>
        <taxon>Sphingobacteriales</taxon>
        <taxon>Sphingobacteriaceae</taxon>
        <taxon>Mucilaginibacter</taxon>
    </lineage>
</organism>
<accession>A0A0X8X485</accession>
<dbReference type="SUPFAM" id="SSF47384">
    <property type="entry name" value="Homodimeric domain of signal transducing histidine kinase"/>
    <property type="match status" value="1"/>
</dbReference>
<sequence>MINNESERIEEVHKYLKLDLNKSKELQDIVDLASEICDKPIALITLLDEDVNWLKVRSGGDIEVAPRDTSFCQFSIQQDDVMVVGDALNDKRFDDNPMVHSDPHIRFYAGAPLVLNNGFKLGTLCLFDFKPNSLNSLQQKALTVLSRQAAFLMELELSKQQLKQQIAETEVKNEALIRIAYMQSHDVRQPLTIIMGLVSLIQENLHAVDTEWLEMMTASTNNLDGKIKAIVKESMSDKDLKLIRFNRMIEEIEDYAILMLDENGYIENWNKGAELLKGYIATEAIGQNFKIFYTQEDRSNSKPEKLIAEAAEFGVAKDEGWRVRKNGTMFWGKIVITAIHNEKNEVIGFTKVTRDLSPQMAPVRVA</sequence>
<dbReference type="InterPro" id="IPR003018">
    <property type="entry name" value="GAF"/>
</dbReference>
<dbReference type="Pfam" id="PF13426">
    <property type="entry name" value="PAS_9"/>
    <property type="match status" value="1"/>
</dbReference>